<dbReference type="PIRSF" id="PIRSF000428">
    <property type="entry name" value="P_Ac_trans"/>
    <property type="match status" value="1"/>
</dbReference>
<keyword evidence="6" id="KW-1185">Reference proteome</keyword>
<reference evidence="5 6" key="1">
    <citation type="submission" date="2018-10" db="EMBL/GenBank/DDBJ databases">
        <title>Butyricimonas faecalis sp. nov., isolated from human faeces and emended description of the genus Butyricimonas.</title>
        <authorList>
            <person name="Le Roy T."/>
            <person name="Van der Smissen P."/>
            <person name="Paquot A."/>
            <person name="Delzenne N."/>
            <person name="Muccioli G."/>
            <person name="Collet J.-F."/>
            <person name="Cani P.D."/>
        </authorList>
    </citation>
    <scope>NUCLEOTIDE SEQUENCE [LARGE SCALE GENOMIC DNA]</scope>
    <source>
        <strain evidence="5 6">H184</strain>
    </source>
</reference>
<evidence type="ECO:0000256" key="1">
    <source>
        <dbReference type="ARBA" id="ARBA00005656"/>
    </source>
</evidence>
<accession>A0A3Q9IQ98</accession>
<protein>
    <submittedName>
        <fullName evidence="5">Bifunctional enoyl-CoA hydratase/phosphate acetyltransferase</fullName>
    </submittedName>
</protein>
<dbReference type="InterPro" id="IPR050500">
    <property type="entry name" value="Phos_Acetyltrans/Butyryltrans"/>
</dbReference>
<dbReference type="Gene3D" id="3.40.718.10">
    <property type="entry name" value="Isopropylmalate Dehydrogenase"/>
    <property type="match status" value="1"/>
</dbReference>
<gene>
    <name evidence="5" type="ORF">D8S85_02690</name>
</gene>
<dbReference type="OrthoDB" id="9774179at2"/>
<evidence type="ECO:0000256" key="3">
    <source>
        <dbReference type="ARBA" id="ARBA00023315"/>
    </source>
</evidence>
<name>A0A3Q9IQ98_9BACT</name>
<evidence type="ECO:0000313" key="6">
    <source>
        <dbReference type="Proteomes" id="UP000270673"/>
    </source>
</evidence>
<dbReference type="AlphaFoldDB" id="A0A3Q9IQ98"/>
<dbReference type="Pfam" id="PF01515">
    <property type="entry name" value="PTA_PTB"/>
    <property type="match status" value="1"/>
</dbReference>
<comment type="similarity">
    <text evidence="1">Belongs to the phosphate acetyltransferase and butyryltransferase family.</text>
</comment>
<sequence>MAIQKIDDIYELLKGNTQKKRLVVAYANDSHSIEAVNKAVEMGLVEATLCGDENEIKKVCAEHGFDISRFKIVHEPVDTKAAAKAVQMVRDKEADFIMKGLVSTDKYMRAILNKDCGLLPPKATLSHVVVMECPNYHKLLVFSDAAIIPAPDFSQKMAIVKYVTQIANALGVQRPKVAMISATEQVLPKVESTTDAAILAKMGERGQLGNIDIDGPLALDVAIDKEAAEIKKIKSPVAGDADCLVFPNIESGNVFYKTNTKLANARQGAILVGATAPSVLSSRGDSVDAKLNSIALAALFAK</sequence>
<dbReference type="InterPro" id="IPR012147">
    <property type="entry name" value="P_Ac_Bu_trans"/>
</dbReference>
<evidence type="ECO:0000256" key="2">
    <source>
        <dbReference type="ARBA" id="ARBA00022679"/>
    </source>
</evidence>
<dbReference type="PANTHER" id="PTHR43356">
    <property type="entry name" value="PHOSPHATE ACETYLTRANSFERASE"/>
    <property type="match status" value="1"/>
</dbReference>
<keyword evidence="3" id="KW-0012">Acyltransferase</keyword>
<dbReference type="KEGG" id="buy:D8S85_02690"/>
<dbReference type="SUPFAM" id="SSF53659">
    <property type="entry name" value="Isocitrate/Isopropylmalate dehydrogenase-like"/>
    <property type="match status" value="1"/>
</dbReference>
<dbReference type="EMBL" id="CP032819">
    <property type="protein sequence ID" value="AZS28566.1"/>
    <property type="molecule type" value="Genomic_DNA"/>
</dbReference>
<feature type="domain" description="Phosphate acetyl/butaryl transferase" evidence="4">
    <location>
        <begin position="71"/>
        <end position="298"/>
    </location>
</feature>
<dbReference type="GO" id="GO:0016746">
    <property type="term" value="F:acyltransferase activity"/>
    <property type="evidence" value="ECO:0007669"/>
    <property type="project" value="UniProtKB-KW"/>
</dbReference>
<dbReference type="NCBIfam" id="NF006045">
    <property type="entry name" value="PRK08190.1"/>
    <property type="match status" value="1"/>
</dbReference>
<dbReference type="InterPro" id="IPR002505">
    <property type="entry name" value="PTA_PTB"/>
</dbReference>
<dbReference type="RefSeq" id="WP_106624718.1">
    <property type="nucleotide sequence ID" value="NZ_CP032819.1"/>
</dbReference>
<organism evidence="5 6">
    <name type="scientific">Butyricimonas faecalis</name>
    <dbReference type="NCBI Taxonomy" id="2093856"/>
    <lineage>
        <taxon>Bacteria</taxon>
        <taxon>Pseudomonadati</taxon>
        <taxon>Bacteroidota</taxon>
        <taxon>Bacteroidia</taxon>
        <taxon>Bacteroidales</taxon>
        <taxon>Odoribacteraceae</taxon>
        <taxon>Butyricimonas</taxon>
    </lineage>
</organism>
<keyword evidence="2 5" id="KW-0808">Transferase</keyword>
<dbReference type="PANTHER" id="PTHR43356:SF2">
    <property type="entry name" value="PHOSPHATE ACETYLTRANSFERASE"/>
    <property type="match status" value="1"/>
</dbReference>
<dbReference type="Proteomes" id="UP000270673">
    <property type="component" value="Chromosome"/>
</dbReference>
<evidence type="ECO:0000313" key="5">
    <source>
        <dbReference type="EMBL" id="AZS28566.1"/>
    </source>
</evidence>
<proteinExistence type="inferred from homology"/>
<evidence type="ECO:0000259" key="4">
    <source>
        <dbReference type="Pfam" id="PF01515"/>
    </source>
</evidence>